<feature type="region of interest" description="Disordered" evidence="1">
    <location>
        <begin position="778"/>
        <end position="798"/>
    </location>
</feature>
<feature type="compositionally biased region" description="Low complexity" evidence="1">
    <location>
        <begin position="324"/>
        <end position="342"/>
    </location>
</feature>
<feature type="region of interest" description="Disordered" evidence="1">
    <location>
        <begin position="190"/>
        <end position="219"/>
    </location>
</feature>
<dbReference type="InterPro" id="IPR058559">
    <property type="entry name" value="PRM_STIL"/>
</dbReference>
<feature type="domain" description="STIL N-terminal" evidence="2">
    <location>
        <begin position="38"/>
        <end position="178"/>
    </location>
</feature>
<evidence type="ECO:0000313" key="5">
    <source>
        <dbReference type="Proteomes" id="UP001176940"/>
    </source>
</evidence>
<gene>
    <name evidence="4" type="ORF">RIMI_LOCUS14489109</name>
</gene>
<dbReference type="Proteomes" id="UP001176940">
    <property type="component" value="Unassembled WGS sequence"/>
</dbReference>
<evidence type="ECO:0000259" key="2">
    <source>
        <dbReference type="Pfam" id="PF15253"/>
    </source>
</evidence>
<comment type="caution">
    <text evidence="4">The sequence shown here is derived from an EMBL/GenBank/DDBJ whole genome shotgun (WGS) entry which is preliminary data.</text>
</comment>
<reference evidence="4" key="1">
    <citation type="submission" date="2023-07" db="EMBL/GenBank/DDBJ databases">
        <authorList>
            <person name="Stuckert A."/>
        </authorList>
    </citation>
    <scope>NUCLEOTIDE SEQUENCE</scope>
</reference>
<dbReference type="InterPro" id="IPR057655">
    <property type="entry name" value="STIL_CC"/>
</dbReference>
<feature type="domain" description="STIL coiled coil region" evidence="3">
    <location>
        <begin position="530"/>
        <end position="557"/>
    </location>
</feature>
<organism evidence="4 5">
    <name type="scientific">Ranitomeya imitator</name>
    <name type="common">mimic poison frog</name>
    <dbReference type="NCBI Taxonomy" id="111125"/>
    <lineage>
        <taxon>Eukaryota</taxon>
        <taxon>Metazoa</taxon>
        <taxon>Chordata</taxon>
        <taxon>Craniata</taxon>
        <taxon>Vertebrata</taxon>
        <taxon>Euteleostomi</taxon>
        <taxon>Amphibia</taxon>
        <taxon>Batrachia</taxon>
        <taxon>Anura</taxon>
        <taxon>Neobatrachia</taxon>
        <taxon>Hyloidea</taxon>
        <taxon>Dendrobatidae</taxon>
        <taxon>Dendrobatinae</taxon>
        <taxon>Ranitomeya</taxon>
    </lineage>
</organism>
<feature type="region of interest" description="Disordered" evidence="1">
    <location>
        <begin position="556"/>
        <end position="593"/>
    </location>
</feature>
<feature type="region of interest" description="Disordered" evidence="1">
    <location>
        <begin position="258"/>
        <end position="346"/>
    </location>
</feature>
<evidence type="ECO:0000259" key="3">
    <source>
        <dbReference type="Pfam" id="PF25775"/>
    </source>
</evidence>
<sequence>MISDLSTLSLRKREKEEDMADRHSGILDSRVVTSGPERYLTMDQTRKLLLVLESDPKAYTLPLVGIWLSGITHIHSAQVWASSLRYMYSPLIKERVLSESGSFLIVLYSLTHKEPEYYECLPCIGHEPLGFQLLTCEDALHLFKNVEPSKQSHLQFELSTETQNAEAYLFNEVSKTMSAAVLKPNTCPSKLSVSDHDSGVEDEDFSPRPSPRPHPSFQQVTKIHPSVPELSLVFGNIVDPRAGAQQISSKKVPPFFSTPKMISQVPSATCPNNDPHGKEHSTKQSLLPYKNAKSQVIKASKVRPPAADKGSPHQNTKGPTRRNSACSSSSSPLSTPHTGSSPDTSVHQVRGAADLDLSCNINGSCQEQPVLPSAPFSRQSPLLHSPTHNVTFPLPPRKLAEMPKQTPNYAPCHASNVCNCCHNIAPTQCHPASSWPVMNAYMNYCGTESPSDSPTYPNMSCPVVCCNAVCVNNCQKGSSRAGGCPSPLENIMSPGRKDSLLMNVCSPHSCQHSTAPSMPATNGVLGLSTEAYQLLAEQDRQLKLLQAQIQRLLEAQSNSKEAASPQTTSSTQKVAESVATETEEAEHSRKTSVSIAVGTGASLYWSPPPCPEEEATMDKQDESDLCKELSAAVNNEQDASRSTIASSLQAVDIYSFAESSQLTDCGDLSPAASAPVCSTRNESCSPQPEYNDRLLGNASLGAAGNPNGADLPGLPPQKFYKDLLSQVNHLLKSSASESESRDCESPAEKLSENLAAGTGQKEQDTVLKATMKQLRSLGVNMEQQTSDTKPSKSDSSDNACVLASISPEAVIPRLNYMSFTNIGLSGFIPNGVDLSMEANAIALKYLSESQLTQLSLNHASKNKAPDSSSLHNLLPGNPEKSAAGLSVISLNNLSFATKKYLKRYNLIESNDSSDDEADSPSESHQTGDRNCRLSPDVSLSNGTLEFMSQPHSHWRISDKEISDPTKNTEANTLRNITNEVSGSESSLPFLKDLNHKAKLVSGKGHPEKENRRSPPLFTARESVKKGPGSSTGDILDVNRLRQLPKLF</sequence>
<name>A0ABN9LY49_9NEOB</name>
<dbReference type="Pfam" id="PF25775">
    <property type="entry name" value="CC_STIL"/>
    <property type="match status" value="1"/>
</dbReference>
<keyword evidence="5" id="KW-1185">Reference proteome</keyword>
<dbReference type="Pfam" id="PF15253">
    <property type="entry name" value="STIL_N"/>
    <property type="match status" value="1"/>
</dbReference>
<feature type="region of interest" description="Disordered" evidence="1">
    <location>
        <begin position="677"/>
        <end position="701"/>
    </location>
</feature>
<protein>
    <recommendedName>
        <fullName evidence="6">STIL centriolar assembly protein</fullName>
    </recommendedName>
</protein>
<dbReference type="EMBL" id="CAUEEQ010037433">
    <property type="protein sequence ID" value="CAJ0953934.1"/>
    <property type="molecule type" value="Genomic_DNA"/>
</dbReference>
<dbReference type="InterPro" id="IPR057731">
    <property type="entry name" value="STIL_N"/>
</dbReference>
<feature type="compositionally biased region" description="Polar residues" evidence="1">
    <location>
        <begin position="260"/>
        <end position="272"/>
    </location>
</feature>
<feature type="region of interest" description="Disordered" evidence="1">
    <location>
        <begin position="910"/>
        <end position="941"/>
    </location>
</feature>
<dbReference type="PANTHER" id="PTHR15128:SF0">
    <property type="entry name" value="SCL-INTERRUPTING LOCUS PROTEIN"/>
    <property type="match status" value="1"/>
</dbReference>
<dbReference type="PANTHER" id="PTHR15128">
    <property type="entry name" value="TAL1 SCL INTERRUPTING LOCUS"/>
    <property type="match status" value="1"/>
</dbReference>
<feature type="compositionally biased region" description="Basic and acidic residues" evidence="1">
    <location>
        <begin position="738"/>
        <end position="751"/>
    </location>
</feature>
<accession>A0ABN9LY49</accession>
<proteinExistence type="predicted"/>
<feature type="region of interest" description="Disordered" evidence="1">
    <location>
        <begin position="734"/>
        <end position="762"/>
    </location>
</feature>
<evidence type="ECO:0000313" key="4">
    <source>
        <dbReference type="EMBL" id="CAJ0953934.1"/>
    </source>
</evidence>
<evidence type="ECO:0000256" key="1">
    <source>
        <dbReference type="SAM" id="MobiDB-lite"/>
    </source>
</evidence>
<feature type="compositionally biased region" description="Polar residues" evidence="1">
    <location>
        <begin position="677"/>
        <end position="688"/>
    </location>
</feature>
<feature type="region of interest" description="Disordered" evidence="1">
    <location>
        <begin position="999"/>
        <end position="1036"/>
    </location>
</feature>
<evidence type="ECO:0008006" key="6">
    <source>
        <dbReference type="Google" id="ProtNLM"/>
    </source>
</evidence>
<feature type="compositionally biased region" description="Polar residues" evidence="1">
    <location>
        <begin position="556"/>
        <end position="573"/>
    </location>
</feature>
<feature type="compositionally biased region" description="Polar residues" evidence="1">
    <location>
        <begin position="312"/>
        <end position="323"/>
    </location>
</feature>
<dbReference type="InterPro" id="IPR026123">
    <property type="entry name" value="STIL"/>
</dbReference>
<dbReference type="Pfam" id="PF26399">
    <property type="entry name" value="PRM_STIL"/>
    <property type="match status" value="1"/>
</dbReference>